<accession>A0A0S8GFM1</accession>
<reference evidence="2 3" key="1">
    <citation type="journal article" date="2015" name="Microbiome">
        <title>Genomic resolution of linkages in carbon, nitrogen, and sulfur cycling among widespread estuary sediment bacteria.</title>
        <authorList>
            <person name="Baker B.J."/>
            <person name="Lazar C.S."/>
            <person name="Teske A.P."/>
            <person name="Dick G.J."/>
        </authorList>
    </citation>
    <scope>NUCLEOTIDE SEQUENCE [LARGE SCALE GENOMIC DNA]</scope>
    <source>
        <strain evidence="2">SM23_40</strain>
    </source>
</reference>
<protein>
    <submittedName>
        <fullName evidence="2">Uncharacterized protein</fullName>
    </submittedName>
</protein>
<feature type="compositionally biased region" description="Basic and acidic residues" evidence="1">
    <location>
        <begin position="39"/>
        <end position="54"/>
    </location>
</feature>
<dbReference type="EMBL" id="LJUI01000005">
    <property type="protein sequence ID" value="KPK71282.1"/>
    <property type="molecule type" value="Genomic_DNA"/>
</dbReference>
<dbReference type="Proteomes" id="UP000051717">
    <property type="component" value="Unassembled WGS sequence"/>
</dbReference>
<organism evidence="2 3">
    <name type="scientific">candidate division TA06 bacterium SM23_40</name>
    <dbReference type="NCBI Taxonomy" id="1703774"/>
    <lineage>
        <taxon>Bacteria</taxon>
        <taxon>Bacteria division TA06</taxon>
    </lineage>
</organism>
<evidence type="ECO:0000313" key="3">
    <source>
        <dbReference type="Proteomes" id="UP000051717"/>
    </source>
</evidence>
<dbReference type="AlphaFoldDB" id="A0A0S8GFM1"/>
<sequence length="85" mass="9475">MRHTFTEREEEPAVDAQDEIIATLRLPEIVLAKKEIVTTPASRRESNHLPRSVDRLPACMGESLSERSCEPTGPASDFEAARTPE</sequence>
<feature type="region of interest" description="Disordered" evidence="1">
    <location>
        <begin position="39"/>
        <end position="85"/>
    </location>
</feature>
<evidence type="ECO:0000256" key="1">
    <source>
        <dbReference type="SAM" id="MobiDB-lite"/>
    </source>
</evidence>
<gene>
    <name evidence="2" type="ORF">AMJ82_01325</name>
</gene>
<evidence type="ECO:0000313" key="2">
    <source>
        <dbReference type="EMBL" id="KPK71282.1"/>
    </source>
</evidence>
<proteinExistence type="predicted"/>
<name>A0A0S8GFM1_UNCT6</name>
<comment type="caution">
    <text evidence="2">The sequence shown here is derived from an EMBL/GenBank/DDBJ whole genome shotgun (WGS) entry which is preliminary data.</text>
</comment>